<dbReference type="SUPFAM" id="SSF56112">
    <property type="entry name" value="Protein kinase-like (PK-like)"/>
    <property type="match status" value="1"/>
</dbReference>
<sequence>MSLFEKNRVGEEEYWLGVRLYNEQRYAEAEQVLRESAQQREKVLGADHDNTLYSKYWLGVTLYKQQKYAEAEQVLQLLVVQQRENVLGADYINIFNSKYMLGVTLYEQQRYAEAEQVLQELVQEREKVSGADHVDTLESKYRLGFTLYKQQKYAEAEQMLRESAQQREKVLGADHDNTLYSKYWLGLTLYEQQKYAEAEQVLQESVQKREQISSADHVDTLYSKYWLGLTLYEQQKYAEAEQVLQKLVQKREKVSGADHVDTLYSKYWLGLTLYEQQKYVEAEQVLRELAQQRERVLGAEHVDTLHSKHMLGVTLCEQQRHAEAEQILRELAQQRERVLGAEHEDTLESKFFLAGSLFEQEKHAEVEQMLRQVVEQRERVLGAEHAGILESKLLLAGLLLVQEKHAEAEQMLRPLAEQSEKVLGTESATTLMTKHSFGWALRSLQKYDEAELLLRQVVEQAERALGAEHSTTLESKSSLGVTLCDQQKYAEAEQLLRHVDQQQEKSLGADHEDTLENRHYLALTLYLQNKHAEAELLVRQVAEQREKVHGADHKRTLESKQLLQKVVAAKMPPAPTQTLAGAASQLGDFFAEGSQRQIAYTDSDIQHVSRLLGQINLKWSKVPRTYVVLRVIGCLELLDAFIDLGVSDVWFPFTEQTLPPCVLPSKRSRFVGAQNLVMTKSVDLEKGEKGQHCFFRTNEPLPLEIKGRLGSGGFGQVDWVLSTISYREYALKRVLRSAVFSGAHNNRRKAECIRQFAAEMKILKRVRHRHVVEFVGSYTDTKHMGLLMSPVADMDLSAYLDRADSATHQELRTFFGCLARALEFLHEQHIRHKDIKPSNILVHRGNVLYTDFGLAFDFTDRDGSTTVSMVNGMTPRYCAPEVADQEPRNTSSDIWSLGVVFLEMTVVLKGRKVRDMYSFLQEHGSMQSYVRTNLAGVDALIAELETTSNSTDNAALEWVRDMVNPQSKLRPTAASLIGSILGARAGEKWGGSRAFCGICCASPDDGDCEDDDILSELDKLEMSQY</sequence>
<dbReference type="Pfam" id="PF13424">
    <property type="entry name" value="TPR_12"/>
    <property type="match status" value="5"/>
</dbReference>
<dbReference type="SMART" id="SM00028">
    <property type="entry name" value="TPR"/>
    <property type="match status" value="7"/>
</dbReference>
<dbReference type="OrthoDB" id="4062651at2759"/>
<dbReference type="SMART" id="SM00220">
    <property type="entry name" value="S_TKc"/>
    <property type="match status" value="1"/>
</dbReference>
<name>A0A9Q8ZH53_CURCL</name>
<dbReference type="SUPFAM" id="SSF48452">
    <property type="entry name" value="TPR-like"/>
    <property type="match status" value="4"/>
</dbReference>
<feature type="domain" description="Protein kinase" evidence="1">
    <location>
        <begin position="703"/>
        <end position="981"/>
    </location>
</feature>
<dbReference type="Pfam" id="PF13374">
    <property type="entry name" value="TPR_10"/>
    <property type="match status" value="3"/>
</dbReference>
<dbReference type="PROSITE" id="PS50011">
    <property type="entry name" value="PROTEIN_KINASE_DOM"/>
    <property type="match status" value="1"/>
</dbReference>
<dbReference type="InterPro" id="IPR008271">
    <property type="entry name" value="Ser/Thr_kinase_AS"/>
</dbReference>
<evidence type="ECO:0000313" key="3">
    <source>
        <dbReference type="Proteomes" id="UP001056012"/>
    </source>
</evidence>
<dbReference type="InterPro" id="IPR000719">
    <property type="entry name" value="Prot_kinase_dom"/>
</dbReference>
<dbReference type="InterPro" id="IPR053137">
    <property type="entry name" value="NLR-like"/>
</dbReference>
<dbReference type="Pfam" id="PF00069">
    <property type="entry name" value="Pkinase"/>
    <property type="match status" value="1"/>
</dbReference>
<accession>A0A9Q8ZH53</accession>
<keyword evidence="3" id="KW-1185">Reference proteome</keyword>
<dbReference type="Gene3D" id="1.25.40.10">
    <property type="entry name" value="Tetratricopeptide repeat domain"/>
    <property type="match status" value="3"/>
</dbReference>
<dbReference type="InterPro" id="IPR011009">
    <property type="entry name" value="Kinase-like_dom_sf"/>
</dbReference>
<dbReference type="InterPro" id="IPR019734">
    <property type="entry name" value="TPR_rpt"/>
</dbReference>
<dbReference type="GO" id="GO:0005524">
    <property type="term" value="F:ATP binding"/>
    <property type="evidence" value="ECO:0007669"/>
    <property type="project" value="InterPro"/>
</dbReference>
<dbReference type="EMBL" id="CP089280">
    <property type="protein sequence ID" value="USP81394.1"/>
    <property type="molecule type" value="Genomic_DNA"/>
</dbReference>
<protein>
    <recommendedName>
        <fullName evidence="1">Protein kinase domain-containing protein</fullName>
    </recommendedName>
</protein>
<dbReference type="VEuPathDB" id="FungiDB:yc1106_08668"/>
<dbReference type="PANTHER" id="PTHR46082:SF6">
    <property type="entry name" value="AAA+ ATPASE DOMAIN-CONTAINING PROTEIN-RELATED"/>
    <property type="match status" value="1"/>
</dbReference>
<dbReference type="Proteomes" id="UP001056012">
    <property type="component" value="Chromosome 7"/>
</dbReference>
<organism evidence="2 3">
    <name type="scientific">Curvularia clavata</name>
    <dbReference type="NCBI Taxonomy" id="95742"/>
    <lineage>
        <taxon>Eukaryota</taxon>
        <taxon>Fungi</taxon>
        <taxon>Dikarya</taxon>
        <taxon>Ascomycota</taxon>
        <taxon>Pezizomycotina</taxon>
        <taxon>Dothideomycetes</taxon>
        <taxon>Pleosporomycetidae</taxon>
        <taxon>Pleosporales</taxon>
        <taxon>Pleosporineae</taxon>
        <taxon>Pleosporaceae</taxon>
        <taxon>Curvularia</taxon>
    </lineage>
</organism>
<dbReference type="CDD" id="cd00180">
    <property type="entry name" value="PKc"/>
    <property type="match status" value="1"/>
</dbReference>
<dbReference type="AlphaFoldDB" id="A0A9Q8ZH53"/>
<dbReference type="InterPro" id="IPR011990">
    <property type="entry name" value="TPR-like_helical_dom_sf"/>
</dbReference>
<reference evidence="2" key="1">
    <citation type="submission" date="2021-12" db="EMBL/GenBank/DDBJ databases">
        <title>Curvularia clavata genome.</title>
        <authorList>
            <person name="Cao Y."/>
        </authorList>
    </citation>
    <scope>NUCLEOTIDE SEQUENCE</scope>
    <source>
        <strain evidence="2">Yc1106</strain>
    </source>
</reference>
<evidence type="ECO:0000259" key="1">
    <source>
        <dbReference type="PROSITE" id="PS50011"/>
    </source>
</evidence>
<dbReference type="GO" id="GO:0004672">
    <property type="term" value="F:protein kinase activity"/>
    <property type="evidence" value="ECO:0007669"/>
    <property type="project" value="InterPro"/>
</dbReference>
<evidence type="ECO:0000313" key="2">
    <source>
        <dbReference type="EMBL" id="USP81394.1"/>
    </source>
</evidence>
<proteinExistence type="predicted"/>
<dbReference type="PROSITE" id="PS00108">
    <property type="entry name" value="PROTEIN_KINASE_ST"/>
    <property type="match status" value="1"/>
</dbReference>
<gene>
    <name evidence="2" type="ORF">yc1106_08668</name>
</gene>
<dbReference type="PANTHER" id="PTHR46082">
    <property type="entry name" value="ATP/GTP-BINDING PROTEIN-RELATED"/>
    <property type="match status" value="1"/>
</dbReference>
<dbReference type="Gene3D" id="1.10.510.10">
    <property type="entry name" value="Transferase(Phosphotransferase) domain 1"/>
    <property type="match status" value="1"/>
</dbReference>